<proteinExistence type="predicted"/>
<dbReference type="EnsemblPlants" id="OMERI12G12300.1">
    <property type="protein sequence ID" value="OMERI12G12300.1"/>
    <property type="gene ID" value="OMERI12G12300"/>
</dbReference>
<dbReference type="Gramene" id="OMERI12G12300.1">
    <property type="protein sequence ID" value="OMERI12G12300.1"/>
    <property type="gene ID" value="OMERI12G12300"/>
</dbReference>
<keyword evidence="3" id="KW-1185">Reference proteome</keyword>
<name>A0A0E0FDP4_9ORYZ</name>
<evidence type="ECO:0000256" key="1">
    <source>
        <dbReference type="SAM" id="MobiDB-lite"/>
    </source>
</evidence>
<sequence>MRRRSLPPVCEDLRRGWGKRPARREEDVAAGDEPRAVSSRYVEDLVCVALRQRYVAAEPPAGIHRRREEGRRWPEPGNGVMAWPEPWEGGVAVAGARGGRGSGGGSWSLEMGVAGRWLEPGEGRAVVVVSVGVRYVQLLIPSRNHLISGRYRLIPLIPLKYHLLRGKNRMIPDSNYGHLMHDAFRAEMFGQYVIGLCGPVHLGVESITDPFMV</sequence>
<feature type="region of interest" description="Disordered" evidence="1">
    <location>
        <begin position="14"/>
        <end position="33"/>
    </location>
</feature>
<dbReference type="HOGENOM" id="CLU_1296152_0_0_1"/>
<dbReference type="AlphaFoldDB" id="A0A0E0FDP4"/>
<accession>A0A0E0FDP4</accession>
<dbReference type="Proteomes" id="UP000008021">
    <property type="component" value="Chromosome 12"/>
</dbReference>
<protein>
    <submittedName>
        <fullName evidence="2">Uncharacterized protein</fullName>
    </submittedName>
</protein>
<evidence type="ECO:0000313" key="2">
    <source>
        <dbReference type="EnsemblPlants" id="OMERI12G12300.1"/>
    </source>
</evidence>
<reference evidence="2" key="1">
    <citation type="submission" date="2015-04" db="UniProtKB">
        <authorList>
            <consortium name="EnsemblPlants"/>
        </authorList>
    </citation>
    <scope>IDENTIFICATION</scope>
</reference>
<organism evidence="2">
    <name type="scientific">Oryza meridionalis</name>
    <dbReference type="NCBI Taxonomy" id="40149"/>
    <lineage>
        <taxon>Eukaryota</taxon>
        <taxon>Viridiplantae</taxon>
        <taxon>Streptophyta</taxon>
        <taxon>Embryophyta</taxon>
        <taxon>Tracheophyta</taxon>
        <taxon>Spermatophyta</taxon>
        <taxon>Magnoliopsida</taxon>
        <taxon>Liliopsida</taxon>
        <taxon>Poales</taxon>
        <taxon>Poaceae</taxon>
        <taxon>BOP clade</taxon>
        <taxon>Oryzoideae</taxon>
        <taxon>Oryzeae</taxon>
        <taxon>Oryzinae</taxon>
        <taxon>Oryza</taxon>
    </lineage>
</organism>
<reference evidence="2" key="2">
    <citation type="submission" date="2018-05" db="EMBL/GenBank/DDBJ databases">
        <title>OmerRS3 (Oryza meridionalis Reference Sequence Version 3).</title>
        <authorList>
            <person name="Zhang J."/>
            <person name="Kudrna D."/>
            <person name="Lee S."/>
            <person name="Talag J."/>
            <person name="Welchert J."/>
            <person name="Wing R.A."/>
        </authorList>
    </citation>
    <scope>NUCLEOTIDE SEQUENCE [LARGE SCALE GENOMIC DNA]</scope>
    <source>
        <strain evidence="2">cv. OR44</strain>
    </source>
</reference>
<evidence type="ECO:0000313" key="3">
    <source>
        <dbReference type="Proteomes" id="UP000008021"/>
    </source>
</evidence>
<feature type="compositionally biased region" description="Basic and acidic residues" evidence="1">
    <location>
        <begin position="23"/>
        <end position="33"/>
    </location>
</feature>